<dbReference type="PROSITE" id="PS50835">
    <property type="entry name" value="IG_LIKE"/>
    <property type="match status" value="2"/>
</dbReference>
<evidence type="ECO:0000256" key="3">
    <source>
        <dbReference type="SAM" id="MobiDB-lite"/>
    </source>
</evidence>
<dbReference type="Gene3D" id="2.60.40.10">
    <property type="entry name" value="Immunoglobulins"/>
    <property type="match status" value="3"/>
</dbReference>
<dbReference type="InterPro" id="IPR003961">
    <property type="entry name" value="FN3_dom"/>
</dbReference>
<feature type="region of interest" description="Disordered" evidence="3">
    <location>
        <begin position="346"/>
        <end position="380"/>
    </location>
</feature>
<evidence type="ECO:0000313" key="7">
    <source>
        <dbReference type="RefSeq" id="XP_014678018.1"/>
    </source>
</evidence>
<dbReference type="PROSITE" id="PS51465">
    <property type="entry name" value="KAZAL_2"/>
    <property type="match status" value="1"/>
</dbReference>
<keyword evidence="6" id="KW-1185">Reference proteome</keyword>
<dbReference type="InterPro" id="IPR003599">
    <property type="entry name" value="Ig_sub"/>
</dbReference>
<keyword evidence="2" id="KW-1015">Disulfide bond</keyword>
<evidence type="ECO:0000259" key="4">
    <source>
        <dbReference type="PROSITE" id="PS50835"/>
    </source>
</evidence>
<keyword evidence="1" id="KW-0677">Repeat</keyword>
<evidence type="ECO:0000259" key="5">
    <source>
        <dbReference type="PROSITE" id="PS51465"/>
    </source>
</evidence>
<dbReference type="InterPro" id="IPR007110">
    <property type="entry name" value="Ig-like_dom"/>
</dbReference>
<dbReference type="RefSeq" id="XP_014678018.1">
    <property type="nucleotide sequence ID" value="XM_014822532.1"/>
</dbReference>
<dbReference type="SMART" id="SM00408">
    <property type="entry name" value="IGc2"/>
    <property type="match status" value="2"/>
</dbReference>
<dbReference type="PANTHER" id="PTHR44170:SF6">
    <property type="entry name" value="CONTACTIN"/>
    <property type="match status" value="1"/>
</dbReference>
<dbReference type="SUPFAM" id="SSF48726">
    <property type="entry name" value="Immunoglobulin"/>
    <property type="match status" value="2"/>
</dbReference>
<feature type="domain" description="Kazal-like" evidence="5">
    <location>
        <begin position="189"/>
        <end position="240"/>
    </location>
</feature>
<dbReference type="SMART" id="SM00409">
    <property type="entry name" value="IG"/>
    <property type="match status" value="2"/>
</dbReference>
<dbReference type="InterPro" id="IPR013783">
    <property type="entry name" value="Ig-like_fold"/>
</dbReference>
<protein>
    <submittedName>
        <fullName evidence="7">Neuroglian-like</fullName>
    </submittedName>
</protein>
<dbReference type="InterPro" id="IPR036179">
    <property type="entry name" value="Ig-like_dom_sf"/>
</dbReference>
<evidence type="ECO:0000256" key="1">
    <source>
        <dbReference type="ARBA" id="ARBA00022737"/>
    </source>
</evidence>
<feature type="non-terminal residue" evidence="7">
    <location>
        <position position="1"/>
    </location>
</feature>
<name>A0ABM1F0P7_PRICU</name>
<reference evidence="7" key="1">
    <citation type="submission" date="2025-08" db="UniProtKB">
        <authorList>
            <consortium name="RefSeq"/>
        </authorList>
    </citation>
    <scope>IDENTIFICATION</scope>
</reference>
<dbReference type="SMART" id="SM00280">
    <property type="entry name" value="KAZAL"/>
    <property type="match status" value="1"/>
</dbReference>
<dbReference type="SUPFAM" id="SSF49265">
    <property type="entry name" value="Fibronectin type III"/>
    <property type="match status" value="1"/>
</dbReference>
<dbReference type="InterPro" id="IPR036058">
    <property type="entry name" value="Kazal_dom_sf"/>
</dbReference>
<dbReference type="Proteomes" id="UP000695022">
    <property type="component" value="Unplaced"/>
</dbReference>
<dbReference type="SUPFAM" id="SSF100895">
    <property type="entry name" value="Kazal-type serine protease inhibitors"/>
    <property type="match status" value="1"/>
</dbReference>
<dbReference type="Pfam" id="PF13927">
    <property type="entry name" value="Ig_3"/>
    <property type="match status" value="2"/>
</dbReference>
<sequence>ADPVVDTDPEVLYVSSKKNIVLFGDTIHIQCIFAGRPTPDITWRRVNSTMPPTAIFLNDNYELVIPNATFRHSGKYECIATNSVGTKSYRTRIVVQSKPYFIEPWVPFIEGLKFGTYQLECPVAGVPPVSILWYRNGVPFYPKPDSDPFHLIRGKFGDRLVFEKAVPEMTGVYQCNASNIHGNIFANAFVNIADCPICPQRPFPICGSDGNTYKNSCFMRMKNCIEDTDIQPVLCGPCINTTSGDAEGPPSAPSDTHLQSCSYGKRGKEELSDSIAEVMWQQSNGYCVPILNYIVEVKNTTSNASAAWEILYDNIPGDILRVTAKLPPVGNYRLRVRAITEIGVSKPSRETSECPGRGGGQSIDISDANRNTDDSAPGSGVSRTMTCGAIAWPLLFAILRHFW</sequence>
<dbReference type="InterPro" id="IPR002350">
    <property type="entry name" value="Kazal_dom"/>
</dbReference>
<evidence type="ECO:0000313" key="6">
    <source>
        <dbReference type="Proteomes" id="UP000695022"/>
    </source>
</evidence>
<feature type="domain" description="Ig-like" evidence="4">
    <location>
        <begin position="99"/>
        <end position="191"/>
    </location>
</feature>
<dbReference type="InterPro" id="IPR036116">
    <property type="entry name" value="FN3_sf"/>
</dbReference>
<dbReference type="Pfam" id="PF00050">
    <property type="entry name" value="Kazal_1"/>
    <property type="match status" value="1"/>
</dbReference>
<dbReference type="GeneID" id="106817828"/>
<accession>A0ABM1F0P7</accession>
<dbReference type="InterPro" id="IPR003598">
    <property type="entry name" value="Ig_sub2"/>
</dbReference>
<evidence type="ECO:0000256" key="2">
    <source>
        <dbReference type="ARBA" id="ARBA00023157"/>
    </source>
</evidence>
<gene>
    <name evidence="7" type="primary">LOC106817828</name>
</gene>
<proteinExistence type="predicted"/>
<dbReference type="CDD" id="cd00104">
    <property type="entry name" value="KAZAL_FS"/>
    <property type="match status" value="1"/>
</dbReference>
<dbReference type="PANTHER" id="PTHR44170">
    <property type="entry name" value="PROTEIN SIDEKICK"/>
    <property type="match status" value="1"/>
</dbReference>
<organism evidence="6 7">
    <name type="scientific">Priapulus caudatus</name>
    <name type="common">Priapulid worm</name>
    <dbReference type="NCBI Taxonomy" id="37621"/>
    <lineage>
        <taxon>Eukaryota</taxon>
        <taxon>Metazoa</taxon>
        <taxon>Ecdysozoa</taxon>
        <taxon>Scalidophora</taxon>
        <taxon>Priapulida</taxon>
        <taxon>Priapulimorpha</taxon>
        <taxon>Priapulimorphida</taxon>
        <taxon>Priapulidae</taxon>
        <taxon>Priapulus</taxon>
    </lineage>
</organism>
<feature type="domain" description="Ig-like" evidence="4">
    <location>
        <begin position="9"/>
        <end position="94"/>
    </location>
</feature>
<dbReference type="CDD" id="cd00063">
    <property type="entry name" value="FN3"/>
    <property type="match status" value="1"/>
</dbReference>
<dbReference type="Gene3D" id="3.30.60.30">
    <property type="match status" value="1"/>
</dbReference>